<proteinExistence type="predicted"/>
<reference evidence="1 2" key="1">
    <citation type="submission" date="2008-12" db="EMBL/GenBank/DDBJ databases">
        <authorList>
            <person name="Fulton L."/>
            <person name="Clifton S."/>
            <person name="Fulton B."/>
            <person name="Xu J."/>
            <person name="Minx P."/>
            <person name="Pepin K.H."/>
            <person name="Johnson M."/>
            <person name="Bhonagiri V."/>
            <person name="Nash W.E."/>
            <person name="Mardis E.R."/>
            <person name="Wilson R.K."/>
        </authorList>
    </citation>
    <scope>NUCLEOTIDE SEQUENCE [LARGE SCALE GENOMIC DNA]</scope>
    <source>
        <strain evidence="1 2">DSM 18228</strain>
    </source>
</reference>
<dbReference type="InterPro" id="IPR013785">
    <property type="entry name" value="Aldolase_TIM"/>
</dbReference>
<dbReference type="PANTHER" id="PTHR43726:SF1">
    <property type="entry name" value="BIOTIN SYNTHASE"/>
    <property type="match status" value="1"/>
</dbReference>
<organism evidence="1 2">
    <name type="scientific">Phocaeicola coprophilus DSM 18228 = JCM 13818</name>
    <dbReference type="NCBI Taxonomy" id="547042"/>
    <lineage>
        <taxon>Bacteria</taxon>
        <taxon>Pseudomonadati</taxon>
        <taxon>Bacteroidota</taxon>
        <taxon>Bacteroidia</taxon>
        <taxon>Bacteroidales</taxon>
        <taxon>Bacteroidaceae</taxon>
        <taxon>Phocaeicola</taxon>
    </lineage>
</organism>
<dbReference type="EMBL" id="ACBW01000121">
    <property type="protein sequence ID" value="EEF76209.1"/>
    <property type="molecule type" value="Genomic_DNA"/>
</dbReference>
<keyword evidence="2" id="KW-1185">Reference proteome</keyword>
<gene>
    <name evidence="1" type="ORF">BACCOPRO_01706</name>
</gene>
<accession>S0F793</accession>
<dbReference type="Proteomes" id="UP000014073">
    <property type="component" value="Unassembled WGS sequence"/>
</dbReference>
<dbReference type="Gene3D" id="3.20.20.70">
    <property type="entry name" value="Aldolase class I"/>
    <property type="match status" value="1"/>
</dbReference>
<protein>
    <submittedName>
        <fullName evidence="1">Uncharacterized protein</fullName>
    </submittedName>
</protein>
<evidence type="ECO:0000313" key="1">
    <source>
        <dbReference type="EMBL" id="EEF76209.1"/>
    </source>
</evidence>
<dbReference type="PANTHER" id="PTHR43726">
    <property type="entry name" value="3-METHYLORNITHINE SYNTHASE"/>
    <property type="match status" value="1"/>
</dbReference>
<comment type="caution">
    <text evidence="1">The sequence shown here is derived from an EMBL/GenBank/DDBJ whole genome shotgun (WGS) entry which is preliminary data.</text>
</comment>
<name>S0F793_9BACT</name>
<dbReference type="InterPro" id="IPR034422">
    <property type="entry name" value="HydE/PylB-like"/>
</dbReference>
<dbReference type="STRING" id="547042.BACCOPRO_01706"/>
<sequence length="97" mass="10489">MEQTLLLLSIFRLMHPRALIPSTTALATLAPNGRERGILAGANVVMPNLSPSGERSKYALYDNKASMGAEAAEGLALLDQRLKSIGYVIDKSRGDYK</sequence>
<dbReference type="GO" id="GO:0016740">
    <property type="term" value="F:transferase activity"/>
    <property type="evidence" value="ECO:0007669"/>
    <property type="project" value="TreeGrafter"/>
</dbReference>
<dbReference type="AlphaFoldDB" id="S0F793"/>
<evidence type="ECO:0000313" key="2">
    <source>
        <dbReference type="Proteomes" id="UP000014073"/>
    </source>
</evidence>
<dbReference type="eggNOG" id="COG0502">
    <property type="taxonomic scope" value="Bacteria"/>
</dbReference>
<dbReference type="HOGENOM" id="CLU_2340892_0_0_10"/>